<keyword evidence="6" id="KW-0114">cAMP</keyword>
<keyword evidence="5" id="KW-0547">Nucleotide-binding</keyword>
<evidence type="ECO:0000259" key="7">
    <source>
        <dbReference type="PROSITE" id="PS50042"/>
    </source>
</evidence>
<dbReference type="PRINTS" id="PR00103">
    <property type="entry name" value="CAMPKINASE"/>
</dbReference>
<feature type="domain" description="Cyclic nucleotide-binding" evidence="7">
    <location>
        <begin position="40"/>
        <end position="161"/>
    </location>
</feature>
<evidence type="ECO:0000256" key="6">
    <source>
        <dbReference type="ARBA" id="ARBA00023149"/>
    </source>
</evidence>
<dbReference type="InterPro" id="IPR018488">
    <property type="entry name" value="cNMP-bd_CS"/>
</dbReference>
<evidence type="ECO:0000256" key="5">
    <source>
        <dbReference type="ARBA" id="ARBA00022741"/>
    </source>
</evidence>
<dbReference type="PROSITE" id="PS50042">
    <property type="entry name" value="CNMP_BINDING_3"/>
    <property type="match status" value="1"/>
</dbReference>
<evidence type="ECO:0000313" key="8">
    <source>
        <dbReference type="EMBL" id="CBY20112.1"/>
    </source>
</evidence>
<dbReference type="EMBL" id="FN653015">
    <property type="protein sequence ID" value="CBY20112.1"/>
    <property type="molecule type" value="Genomic_DNA"/>
</dbReference>
<keyword evidence="3" id="KW-0116">cAMP-binding</keyword>
<protein>
    <recommendedName>
        <fullName evidence="7">Cyclic nucleotide-binding domain-containing protein</fullName>
    </recommendedName>
</protein>
<keyword evidence="4" id="KW-0677">Repeat</keyword>
<dbReference type="Pfam" id="PF00027">
    <property type="entry name" value="cNMP_binding"/>
    <property type="match status" value="1"/>
</dbReference>
<evidence type="ECO:0000256" key="1">
    <source>
        <dbReference type="ARBA" id="ARBA00005753"/>
    </source>
</evidence>
<dbReference type="PROSITE" id="PS00888">
    <property type="entry name" value="CNMP_BINDING_1"/>
    <property type="match status" value="1"/>
</dbReference>
<keyword evidence="2" id="KW-0597">Phosphoprotein</keyword>
<dbReference type="SMART" id="SM00100">
    <property type="entry name" value="cNMP"/>
    <property type="match status" value="1"/>
</dbReference>
<reference evidence="8 9" key="1">
    <citation type="journal article" date="2010" name="Science">
        <title>Plasticity of animal genome architecture unmasked by rapid evolution of a pelagic tunicate.</title>
        <authorList>
            <person name="Denoeud F."/>
            <person name="Henriet S."/>
            <person name="Mungpakdee S."/>
            <person name="Aury J.M."/>
            <person name="Da Silva C."/>
            <person name="Brinkmann H."/>
            <person name="Mikhaleva J."/>
            <person name="Olsen L.C."/>
            <person name="Jubin C."/>
            <person name="Canestro C."/>
            <person name="Bouquet J.M."/>
            <person name="Danks G."/>
            <person name="Poulain J."/>
            <person name="Campsteijn C."/>
            <person name="Adamski M."/>
            <person name="Cross I."/>
            <person name="Yadetie F."/>
            <person name="Muffato M."/>
            <person name="Louis A."/>
            <person name="Butcher S."/>
            <person name="Tsagkogeorga G."/>
            <person name="Konrad A."/>
            <person name="Singh S."/>
            <person name="Jensen M.F."/>
            <person name="Cong E.H."/>
            <person name="Eikeseth-Otteraa H."/>
            <person name="Noel B."/>
            <person name="Anthouard V."/>
            <person name="Porcel B.M."/>
            <person name="Kachouri-Lafond R."/>
            <person name="Nishino A."/>
            <person name="Ugolini M."/>
            <person name="Chourrout P."/>
            <person name="Nishida H."/>
            <person name="Aasland R."/>
            <person name="Huzurbazar S."/>
            <person name="Westhof E."/>
            <person name="Delsuc F."/>
            <person name="Lehrach H."/>
            <person name="Reinhardt R."/>
            <person name="Weissenbach J."/>
            <person name="Roy S.W."/>
            <person name="Artiguenave F."/>
            <person name="Postlethwait J.H."/>
            <person name="Manak J.R."/>
            <person name="Thompson E.M."/>
            <person name="Jaillon O."/>
            <person name="Du Pasquier L."/>
            <person name="Boudinot P."/>
            <person name="Liberles D.A."/>
            <person name="Volff J.N."/>
            <person name="Philippe H."/>
            <person name="Lenhard B."/>
            <person name="Roest Crollius H."/>
            <person name="Wincker P."/>
            <person name="Chourrout D."/>
        </authorList>
    </citation>
    <scope>NUCLEOTIDE SEQUENCE [LARGE SCALE GENOMIC DNA]</scope>
</reference>
<dbReference type="PROSITE" id="PS00889">
    <property type="entry name" value="CNMP_BINDING_2"/>
    <property type="match status" value="1"/>
</dbReference>
<dbReference type="PANTHER" id="PTHR11635">
    <property type="entry name" value="CAMP-DEPENDENT PROTEIN KINASE REGULATORY CHAIN"/>
    <property type="match status" value="1"/>
</dbReference>
<dbReference type="InterPro" id="IPR014710">
    <property type="entry name" value="RmlC-like_jellyroll"/>
</dbReference>
<sequence length="166" mass="19041">MRGAGSESKYIFSESYRRILMNSHLKKRDLYQEFLLKVKILQNLDEWERLTIADALEEVIFQSGEEVVKQGDQGNKFYMIIQGQADVTQHVALDEEEKLVGTLGPSDYFGEVALLSDRPRAATVTAKSTLKCVRLDRSRFERVLGPCVDILKRNINNYKSYVFISV</sequence>
<dbReference type="Proteomes" id="UP000001307">
    <property type="component" value="Unassembled WGS sequence"/>
</dbReference>
<gene>
    <name evidence="8" type="ORF">GSOID_T00000095001</name>
</gene>
<dbReference type="GO" id="GO:0005952">
    <property type="term" value="C:cAMP-dependent protein kinase complex"/>
    <property type="evidence" value="ECO:0007669"/>
    <property type="project" value="InterPro"/>
</dbReference>
<dbReference type="InterPro" id="IPR018490">
    <property type="entry name" value="cNMP-bd_dom_sf"/>
</dbReference>
<evidence type="ECO:0000256" key="4">
    <source>
        <dbReference type="ARBA" id="ARBA00022737"/>
    </source>
</evidence>
<dbReference type="GO" id="GO:0004862">
    <property type="term" value="F:cAMP-dependent protein kinase inhibitor activity"/>
    <property type="evidence" value="ECO:0007669"/>
    <property type="project" value="TreeGrafter"/>
</dbReference>
<dbReference type="GO" id="GO:0034236">
    <property type="term" value="F:protein kinase A catalytic subunit binding"/>
    <property type="evidence" value="ECO:0007669"/>
    <property type="project" value="TreeGrafter"/>
</dbReference>
<dbReference type="FunFam" id="2.60.120.10:FF:000006">
    <property type="entry name" value="cAMP-dependent protein kinase type I-alpha regulatory subunit"/>
    <property type="match status" value="1"/>
</dbReference>
<keyword evidence="9" id="KW-1185">Reference proteome</keyword>
<dbReference type="GO" id="GO:0005829">
    <property type="term" value="C:cytosol"/>
    <property type="evidence" value="ECO:0007669"/>
    <property type="project" value="TreeGrafter"/>
</dbReference>
<dbReference type="SUPFAM" id="SSF51206">
    <property type="entry name" value="cAMP-binding domain-like"/>
    <property type="match status" value="1"/>
</dbReference>
<evidence type="ECO:0000256" key="3">
    <source>
        <dbReference type="ARBA" id="ARBA00022566"/>
    </source>
</evidence>
<accession>E4WQI0</accession>
<dbReference type="OrthoDB" id="417078at2759"/>
<dbReference type="Gene3D" id="2.60.120.10">
    <property type="entry name" value="Jelly Rolls"/>
    <property type="match status" value="1"/>
</dbReference>
<dbReference type="AlphaFoldDB" id="E4WQI0"/>
<dbReference type="CDD" id="cd00038">
    <property type="entry name" value="CAP_ED"/>
    <property type="match status" value="1"/>
</dbReference>
<dbReference type="PANTHER" id="PTHR11635:SF152">
    <property type="entry name" value="CAMP-DEPENDENT PROTEIN KINASE TYPE I REGULATORY SUBUNIT-RELATED"/>
    <property type="match status" value="1"/>
</dbReference>
<evidence type="ECO:0000256" key="2">
    <source>
        <dbReference type="ARBA" id="ARBA00022553"/>
    </source>
</evidence>
<evidence type="ECO:0000313" key="9">
    <source>
        <dbReference type="Proteomes" id="UP000001307"/>
    </source>
</evidence>
<dbReference type="InterPro" id="IPR000595">
    <property type="entry name" value="cNMP-bd_dom"/>
</dbReference>
<organism evidence="8 9">
    <name type="scientific">Oikopleura dioica</name>
    <name type="common">Tunicate</name>
    <dbReference type="NCBI Taxonomy" id="34765"/>
    <lineage>
        <taxon>Eukaryota</taxon>
        <taxon>Metazoa</taxon>
        <taxon>Chordata</taxon>
        <taxon>Tunicata</taxon>
        <taxon>Appendicularia</taxon>
        <taxon>Copelata</taxon>
        <taxon>Oikopleuridae</taxon>
        <taxon>Oikopleura</taxon>
    </lineage>
</organism>
<comment type="similarity">
    <text evidence="1">Belongs to the cAMP-dependent kinase regulatory chain family.</text>
</comment>
<dbReference type="InterPro" id="IPR050503">
    <property type="entry name" value="cAMP-dep_PK_reg_su-like"/>
</dbReference>
<dbReference type="GO" id="GO:0030552">
    <property type="term" value="F:cAMP binding"/>
    <property type="evidence" value="ECO:0007669"/>
    <property type="project" value="UniProtKB-KW"/>
</dbReference>
<name>E4WQI0_OIKDI</name>
<dbReference type="InParanoid" id="E4WQI0"/>
<proteinExistence type="inferred from homology"/>